<evidence type="ECO:0000313" key="2">
    <source>
        <dbReference type="Proteomes" id="UP000034098"/>
    </source>
</evidence>
<name>A0A0M2H173_MICTR</name>
<dbReference type="PATRIC" id="fig|69370.6.peg.3551"/>
<proteinExistence type="predicted"/>
<reference evidence="1 2" key="1">
    <citation type="submission" date="2015-02" db="EMBL/GenBank/DDBJ databases">
        <title>Draft genome sequences of ten Microbacterium spp. with emphasis on heavy metal contaminated environments.</title>
        <authorList>
            <person name="Corretto E."/>
        </authorList>
    </citation>
    <scope>NUCLEOTIDE SEQUENCE [LARGE SCALE GENOMIC DNA]</scope>
    <source>
        <strain evidence="1 2">DSM 8608</strain>
    </source>
</reference>
<dbReference type="AlphaFoldDB" id="A0A0M2H173"/>
<sequence length="38" mass="4189">MDIETYLALKSPVLQEVLVLSDLTDAEKHAILAVNTSF</sequence>
<comment type="caution">
    <text evidence="1">The sequence shown here is derived from an EMBL/GenBank/DDBJ whole genome shotgun (WGS) entry which is preliminary data.</text>
</comment>
<evidence type="ECO:0000313" key="1">
    <source>
        <dbReference type="EMBL" id="KJL40163.1"/>
    </source>
</evidence>
<accession>A0A0M2H173</accession>
<gene>
    <name evidence="1" type="ORF">RS82_03488</name>
</gene>
<organism evidence="1 2">
    <name type="scientific">Microbacterium trichothecenolyticum</name>
    <name type="common">Aureobacterium trichothecenolyticum</name>
    <dbReference type="NCBI Taxonomy" id="69370"/>
    <lineage>
        <taxon>Bacteria</taxon>
        <taxon>Bacillati</taxon>
        <taxon>Actinomycetota</taxon>
        <taxon>Actinomycetes</taxon>
        <taxon>Micrococcales</taxon>
        <taxon>Microbacteriaceae</taxon>
        <taxon>Microbacterium</taxon>
    </lineage>
</organism>
<protein>
    <submittedName>
        <fullName evidence="1">Uncharacterized protein</fullName>
    </submittedName>
</protein>
<keyword evidence="2" id="KW-1185">Reference proteome</keyword>
<dbReference type="EMBL" id="JYJA01000040">
    <property type="protein sequence ID" value="KJL40163.1"/>
    <property type="molecule type" value="Genomic_DNA"/>
</dbReference>
<dbReference type="Proteomes" id="UP000034098">
    <property type="component" value="Unassembled WGS sequence"/>
</dbReference>